<feature type="region of interest" description="Disordered" evidence="1">
    <location>
        <begin position="23"/>
        <end position="42"/>
    </location>
</feature>
<name>A0A7I7L6R7_9MYCO</name>
<accession>A0A7I7L6R7</accession>
<dbReference type="EMBL" id="AP022572">
    <property type="protein sequence ID" value="BBX55514.1"/>
    <property type="molecule type" value="Genomic_DNA"/>
</dbReference>
<organism evidence="2 3">
    <name type="scientific">Mycobacterium shottsii</name>
    <dbReference type="NCBI Taxonomy" id="133549"/>
    <lineage>
        <taxon>Bacteria</taxon>
        <taxon>Bacillati</taxon>
        <taxon>Actinomycetota</taxon>
        <taxon>Actinomycetes</taxon>
        <taxon>Mycobacteriales</taxon>
        <taxon>Mycobacteriaceae</taxon>
        <taxon>Mycobacterium</taxon>
        <taxon>Mycobacterium ulcerans group</taxon>
    </lineage>
</organism>
<keyword evidence="3" id="KW-1185">Reference proteome</keyword>
<dbReference type="KEGG" id="msho:MSHO_08590"/>
<proteinExistence type="predicted"/>
<evidence type="ECO:0000256" key="1">
    <source>
        <dbReference type="SAM" id="MobiDB-lite"/>
    </source>
</evidence>
<gene>
    <name evidence="2" type="ORF">MSHO_08590</name>
</gene>
<sequence>MPVGPGGTWGAKAVMLKSHCRPAARNPTRVAPRGSGTAPALPAGNVAPAEIASVIAVDTINIRTSLRISPTVYVRLICPPEPGY</sequence>
<reference evidence="2 3" key="1">
    <citation type="journal article" date="2019" name="Emerg. Microbes Infect.">
        <title>Comprehensive subspecies identification of 175 nontuberculous mycobacteria species based on 7547 genomic profiles.</title>
        <authorList>
            <person name="Matsumoto Y."/>
            <person name="Kinjo T."/>
            <person name="Motooka D."/>
            <person name="Nabeya D."/>
            <person name="Jung N."/>
            <person name="Uechi K."/>
            <person name="Horii T."/>
            <person name="Iida T."/>
            <person name="Fujita J."/>
            <person name="Nakamura S."/>
        </authorList>
    </citation>
    <scope>NUCLEOTIDE SEQUENCE [LARGE SCALE GENOMIC DNA]</scope>
    <source>
        <strain evidence="2 3">JCM 12657</strain>
    </source>
</reference>
<evidence type="ECO:0000313" key="2">
    <source>
        <dbReference type="EMBL" id="BBX55514.1"/>
    </source>
</evidence>
<dbReference type="Proteomes" id="UP000467164">
    <property type="component" value="Chromosome"/>
</dbReference>
<evidence type="ECO:0000313" key="3">
    <source>
        <dbReference type="Proteomes" id="UP000467164"/>
    </source>
</evidence>
<dbReference type="AlphaFoldDB" id="A0A7I7L6R7"/>
<protein>
    <submittedName>
        <fullName evidence="2">Uncharacterized protein</fullName>
    </submittedName>
</protein>